<evidence type="ECO:0000313" key="2">
    <source>
        <dbReference type="EMBL" id="JAT44513.1"/>
    </source>
</evidence>
<protein>
    <submittedName>
        <fullName evidence="2">Uncharacterized protein</fullName>
    </submittedName>
</protein>
<proteinExistence type="predicted"/>
<dbReference type="EMBL" id="GDJX01023423">
    <property type="protein sequence ID" value="JAT44513.1"/>
    <property type="molecule type" value="Transcribed_RNA"/>
</dbReference>
<feature type="compositionally biased region" description="Basic residues" evidence="1">
    <location>
        <begin position="1"/>
        <end position="11"/>
    </location>
</feature>
<gene>
    <name evidence="2" type="ORF">g.53331</name>
</gene>
<dbReference type="AlphaFoldDB" id="A0A1D1XQ52"/>
<reference evidence="2" key="1">
    <citation type="submission" date="2015-07" db="EMBL/GenBank/DDBJ databases">
        <title>Transcriptome Assembly of Anthurium amnicola.</title>
        <authorList>
            <person name="Suzuki J."/>
        </authorList>
    </citation>
    <scope>NUCLEOTIDE SEQUENCE</scope>
</reference>
<sequence length="133" mass="15686">MLLNGRQKHRLHDSTVTPNQDDPSETLDDSVFRCYFFVMYRFEPWITNKSFGTMLAIKLTLRIEPYSRISTIATTYDICHLRFFYIPAKVRIHQQRVLTCNGDNGELSCFELDFATRFSESHPVNNRQIQQQC</sequence>
<name>A0A1D1XQ52_9ARAE</name>
<accession>A0A1D1XQ52</accession>
<evidence type="ECO:0000256" key="1">
    <source>
        <dbReference type="SAM" id="MobiDB-lite"/>
    </source>
</evidence>
<feature type="region of interest" description="Disordered" evidence="1">
    <location>
        <begin position="1"/>
        <end position="24"/>
    </location>
</feature>
<organism evidence="2">
    <name type="scientific">Anthurium amnicola</name>
    <dbReference type="NCBI Taxonomy" id="1678845"/>
    <lineage>
        <taxon>Eukaryota</taxon>
        <taxon>Viridiplantae</taxon>
        <taxon>Streptophyta</taxon>
        <taxon>Embryophyta</taxon>
        <taxon>Tracheophyta</taxon>
        <taxon>Spermatophyta</taxon>
        <taxon>Magnoliopsida</taxon>
        <taxon>Liliopsida</taxon>
        <taxon>Araceae</taxon>
        <taxon>Pothoideae</taxon>
        <taxon>Potheae</taxon>
        <taxon>Anthurium</taxon>
    </lineage>
</organism>